<sequence length="597" mass="67613">MMTCQRRTYGRWWDEAPSRNELFNPQSCGGIISQDFIDLEFEQAVYPFRVCVYETYNPGSVVRIWAEDSKEHWELLWEGEPQCVGHTSRIFSPDIKPTNFPTNRYVCRAEFMEFSHAHLDYYTELDAVLLVGTKEAIYRADDQPSSVGKLTSQIMQLNIHTIPPQVDIPSSISSFLDHQLPRLLKVTEDLNVQTSDLIEDLPYSNFNCLPDEAIVKIFGYLDLLSLCKCSQVNRQFHRLAADSLLYTELNLKVYWYCTTAKALSSLAPRCKYLQKLDLSWCGNILSILPDDFIRRCPSVNSFCMRRKGLTGLLGYEPLSGYKIPAGRRTGGVVSGPLGQDLRMRRLGWTGHLGYDESLYGLYNRAGAHELSLGNCLDINEAGFWGVAELKCLERLDLYHTLITLEPLKALIVGSSHLVHINLGSCVQVSSMDEIAQALALHCQNLVSVDFWKTYSLTPVGVRSLSMCSKLQEVDFGWCLGVGAPGNSLHALAKGCPGIKKLFLAALRGVGDRDLEPFMDFCPNMEQIDLVGVRSITSTVCMQFLTRFHRLRLLDVSFCDQILDSEVSYWQFFFPHVSIKRSFQHEDRLPQQVLMNGS</sequence>
<evidence type="ECO:0000259" key="1">
    <source>
        <dbReference type="PROSITE" id="PS50181"/>
    </source>
</evidence>
<reference evidence="2" key="1">
    <citation type="submission" date="2020-11" db="EMBL/GenBank/DDBJ databases">
        <authorList>
            <person name="Tran Van P."/>
        </authorList>
    </citation>
    <scope>NUCLEOTIDE SEQUENCE</scope>
</reference>
<dbReference type="Gene3D" id="1.20.1280.50">
    <property type="match status" value="1"/>
</dbReference>
<dbReference type="PANTHER" id="PTHR13318">
    <property type="entry name" value="PARTNER OF PAIRED, ISOFORM B-RELATED"/>
    <property type="match status" value="1"/>
</dbReference>
<gene>
    <name evidence="2" type="ORF">TMSB3V08_LOCUS2145</name>
</gene>
<dbReference type="SUPFAM" id="SSF81383">
    <property type="entry name" value="F-box domain"/>
    <property type="match status" value="1"/>
</dbReference>
<dbReference type="SMART" id="SM00256">
    <property type="entry name" value="FBOX"/>
    <property type="match status" value="1"/>
</dbReference>
<evidence type="ECO:0000313" key="2">
    <source>
        <dbReference type="EMBL" id="CAD7425229.1"/>
    </source>
</evidence>
<name>A0A7R9E198_9NEOP</name>
<accession>A0A7R9E198</accession>
<dbReference type="InterPro" id="IPR032675">
    <property type="entry name" value="LRR_dom_sf"/>
</dbReference>
<dbReference type="Gene3D" id="3.80.10.10">
    <property type="entry name" value="Ribonuclease Inhibitor"/>
    <property type="match status" value="1"/>
</dbReference>
<dbReference type="AlphaFoldDB" id="A0A7R9E198"/>
<dbReference type="GO" id="GO:0031146">
    <property type="term" value="P:SCF-dependent proteasomal ubiquitin-dependent protein catabolic process"/>
    <property type="evidence" value="ECO:0007669"/>
    <property type="project" value="TreeGrafter"/>
</dbReference>
<dbReference type="SUPFAM" id="SSF52047">
    <property type="entry name" value="RNI-like"/>
    <property type="match status" value="1"/>
</dbReference>
<dbReference type="GO" id="GO:0019005">
    <property type="term" value="C:SCF ubiquitin ligase complex"/>
    <property type="evidence" value="ECO:0007669"/>
    <property type="project" value="TreeGrafter"/>
</dbReference>
<proteinExistence type="predicted"/>
<feature type="domain" description="F-box" evidence="1">
    <location>
        <begin position="203"/>
        <end position="249"/>
    </location>
</feature>
<organism evidence="2">
    <name type="scientific">Timema monikensis</name>
    <dbReference type="NCBI Taxonomy" id="170555"/>
    <lineage>
        <taxon>Eukaryota</taxon>
        <taxon>Metazoa</taxon>
        <taxon>Ecdysozoa</taxon>
        <taxon>Arthropoda</taxon>
        <taxon>Hexapoda</taxon>
        <taxon>Insecta</taxon>
        <taxon>Pterygota</taxon>
        <taxon>Neoptera</taxon>
        <taxon>Polyneoptera</taxon>
        <taxon>Phasmatodea</taxon>
        <taxon>Timematodea</taxon>
        <taxon>Timematoidea</taxon>
        <taxon>Timematidae</taxon>
        <taxon>Timema</taxon>
    </lineage>
</organism>
<dbReference type="Pfam" id="PF12937">
    <property type="entry name" value="F-box-like"/>
    <property type="match status" value="1"/>
</dbReference>
<protein>
    <recommendedName>
        <fullName evidence="1">F-box domain-containing protein</fullName>
    </recommendedName>
</protein>
<dbReference type="InterPro" id="IPR001810">
    <property type="entry name" value="F-box_dom"/>
</dbReference>
<dbReference type="InterPro" id="IPR036047">
    <property type="entry name" value="F-box-like_dom_sf"/>
</dbReference>
<dbReference type="PANTHER" id="PTHR13318:SF190">
    <property type="entry name" value="PARTNER OF PAIRED, ISOFORM B"/>
    <property type="match status" value="1"/>
</dbReference>
<dbReference type="PROSITE" id="PS50181">
    <property type="entry name" value="FBOX"/>
    <property type="match status" value="1"/>
</dbReference>
<dbReference type="EMBL" id="OB792907">
    <property type="protein sequence ID" value="CAD7425229.1"/>
    <property type="molecule type" value="Genomic_DNA"/>
</dbReference>